<feature type="non-terminal residue" evidence="2">
    <location>
        <position position="1"/>
    </location>
</feature>
<dbReference type="AlphaFoldDB" id="X6P9T8"/>
<name>X6P9T8_RETFI</name>
<sequence length="112" mass="13599">KRLKGKKRKKDKKKKRQKGKIRKKIKKRCKNTKVKEEKNFKLLEMLTHENRANCKKGRIVQYKWSISWRSFAKLRQGIVKQERLKKLFPINVVVYKYLRKIVGLQRSKTTSN</sequence>
<reference evidence="2 3" key="1">
    <citation type="journal article" date="2013" name="Curr. Biol.">
        <title>The Genome of the Foraminiferan Reticulomyxa filosa.</title>
        <authorList>
            <person name="Glockner G."/>
            <person name="Hulsmann N."/>
            <person name="Schleicher M."/>
            <person name="Noegel A.A."/>
            <person name="Eichinger L."/>
            <person name="Gallinger C."/>
            <person name="Pawlowski J."/>
            <person name="Sierra R."/>
            <person name="Euteneuer U."/>
            <person name="Pillet L."/>
            <person name="Moustafa A."/>
            <person name="Platzer M."/>
            <person name="Groth M."/>
            <person name="Szafranski K."/>
            <person name="Schliwa M."/>
        </authorList>
    </citation>
    <scope>NUCLEOTIDE SEQUENCE [LARGE SCALE GENOMIC DNA]</scope>
</reference>
<comment type="caution">
    <text evidence="2">The sequence shown here is derived from an EMBL/GenBank/DDBJ whole genome shotgun (WGS) entry which is preliminary data.</text>
</comment>
<keyword evidence="3" id="KW-1185">Reference proteome</keyword>
<accession>X6P9T8</accession>
<evidence type="ECO:0000313" key="2">
    <source>
        <dbReference type="EMBL" id="ETO34392.1"/>
    </source>
</evidence>
<evidence type="ECO:0000256" key="1">
    <source>
        <dbReference type="SAM" id="MobiDB-lite"/>
    </source>
</evidence>
<gene>
    <name evidence="2" type="ORF">RFI_02702</name>
</gene>
<protein>
    <submittedName>
        <fullName evidence="2">Uncharacterized protein</fullName>
    </submittedName>
</protein>
<dbReference type="Proteomes" id="UP000023152">
    <property type="component" value="Unassembled WGS sequence"/>
</dbReference>
<dbReference type="EMBL" id="ASPP01002610">
    <property type="protein sequence ID" value="ETO34392.1"/>
    <property type="molecule type" value="Genomic_DNA"/>
</dbReference>
<evidence type="ECO:0000313" key="3">
    <source>
        <dbReference type="Proteomes" id="UP000023152"/>
    </source>
</evidence>
<proteinExistence type="predicted"/>
<feature type="region of interest" description="Disordered" evidence="1">
    <location>
        <begin position="1"/>
        <end position="30"/>
    </location>
</feature>
<organism evidence="2 3">
    <name type="scientific">Reticulomyxa filosa</name>
    <dbReference type="NCBI Taxonomy" id="46433"/>
    <lineage>
        <taxon>Eukaryota</taxon>
        <taxon>Sar</taxon>
        <taxon>Rhizaria</taxon>
        <taxon>Retaria</taxon>
        <taxon>Foraminifera</taxon>
        <taxon>Monothalamids</taxon>
        <taxon>Reticulomyxidae</taxon>
        <taxon>Reticulomyxa</taxon>
    </lineage>
</organism>